<dbReference type="AlphaFoldDB" id="A0A6L3AZA4"/>
<comment type="caution">
    <text evidence="2">The sequence shown here is derived from an EMBL/GenBank/DDBJ whole genome shotgun (WGS) entry which is preliminary data.</text>
</comment>
<keyword evidence="2" id="KW-0645">Protease</keyword>
<protein>
    <submittedName>
        <fullName evidence="2">Serine protease</fullName>
    </submittedName>
</protein>
<feature type="region of interest" description="Disordered" evidence="1">
    <location>
        <begin position="502"/>
        <end position="533"/>
    </location>
</feature>
<accession>A0A6L3AZA4</accession>
<dbReference type="InterPro" id="IPR009003">
    <property type="entry name" value="Peptidase_S1_PA"/>
</dbReference>
<name>A0A6L3AZA4_AZOBR</name>
<sequence length="533" mass="54851">MSPDMPTPERLFLSLAALLGLAACMGGELPQTRKSPPVARGSTEPVRFDGLSLGSMRRGMVTGRYVWALECWPPYEDVYWTSGRSLHENSTFQERFAEVLADAGYDVAGVQGSDYEAEFDRKRARFVLRGDLRAVNSDLCRRRSWLTGGGEGVSGVGSLRVDWAVYDAVTGRLVHRVTTTGVARKDSGVPQGDVLLIEEAFGTAVEALGADPGFRAAVSRGGAIASSGPAIVSSGRGGVSTTPPGASSAGPVVSSGVAGVSSAAPDVSTGPSVVSTVAIETVTVDPGGASAGPAPVLEDTRPPTLILRIVDPLQGYADDPTARVSAATVRVGPEERKGRGIVLGELDGQSLVLTLDAGLDATVTVAPSRGVSLDGMVMARDRSGGIALVRVPARLHAAPLRLDDPAVSEPVTAVLERGDDTASGILAARRADPQAAPGVEATLFQADLTGPDAAPGDPLVDEAGNLLGVARPGPLPSGAHGLTVFVPVMEALARLGVEVTQLAPRPTPSHGPIPSRGMPAHDARLDGNRRPPT</sequence>
<dbReference type="SUPFAM" id="SSF50494">
    <property type="entry name" value="Trypsin-like serine proteases"/>
    <property type="match status" value="1"/>
</dbReference>
<dbReference type="GO" id="GO:0006508">
    <property type="term" value="P:proteolysis"/>
    <property type="evidence" value="ECO:0007669"/>
    <property type="project" value="UniProtKB-KW"/>
</dbReference>
<proteinExistence type="predicted"/>
<evidence type="ECO:0000313" key="2">
    <source>
        <dbReference type="EMBL" id="KAA0685132.1"/>
    </source>
</evidence>
<evidence type="ECO:0000256" key="1">
    <source>
        <dbReference type="SAM" id="MobiDB-lite"/>
    </source>
</evidence>
<organism evidence="2 3">
    <name type="scientific">Azospirillum brasilense</name>
    <dbReference type="NCBI Taxonomy" id="192"/>
    <lineage>
        <taxon>Bacteria</taxon>
        <taxon>Pseudomonadati</taxon>
        <taxon>Pseudomonadota</taxon>
        <taxon>Alphaproteobacteria</taxon>
        <taxon>Rhodospirillales</taxon>
        <taxon>Azospirillaceae</taxon>
        <taxon>Azospirillum</taxon>
    </lineage>
</organism>
<reference evidence="2 3" key="1">
    <citation type="submission" date="2018-07" db="EMBL/GenBank/DDBJ databases">
        <title>Genome sequence of Roseomonas fauriae ATCC 49958.</title>
        <authorList>
            <person name="Sant'Anna F.H."/>
            <person name="Baldani J.I."/>
            <person name="Zilli J.E."/>
            <person name="Reis V.M."/>
            <person name="Hartmann A."/>
            <person name="Cruz L."/>
            <person name="de Souza E.M."/>
            <person name="de Oliveira Pedrosa F."/>
            <person name="Passaglia L.M.P."/>
        </authorList>
    </citation>
    <scope>NUCLEOTIDE SEQUENCE [LARGE SCALE GENOMIC DNA]</scope>
    <source>
        <strain evidence="2 3">ATCC 49958</strain>
    </source>
</reference>
<dbReference type="Proteomes" id="UP000476837">
    <property type="component" value="Unassembled WGS sequence"/>
</dbReference>
<gene>
    <name evidence="2" type="ORF">DS837_14270</name>
</gene>
<keyword evidence="2" id="KW-0378">Hydrolase</keyword>
<dbReference type="EMBL" id="QOKV01000008">
    <property type="protein sequence ID" value="KAA0685132.1"/>
    <property type="molecule type" value="Genomic_DNA"/>
</dbReference>
<feature type="compositionally biased region" description="Basic and acidic residues" evidence="1">
    <location>
        <begin position="519"/>
        <end position="533"/>
    </location>
</feature>
<dbReference type="GO" id="GO:0008233">
    <property type="term" value="F:peptidase activity"/>
    <property type="evidence" value="ECO:0007669"/>
    <property type="project" value="UniProtKB-KW"/>
</dbReference>
<evidence type="ECO:0000313" key="3">
    <source>
        <dbReference type="Proteomes" id="UP000476837"/>
    </source>
</evidence>